<feature type="region of interest" description="Disordered" evidence="1">
    <location>
        <begin position="1377"/>
        <end position="1444"/>
    </location>
</feature>
<evidence type="ECO:0000313" key="5">
    <source>
        <dbReference type="Proteomes" id="UP000650467"/>
    </source>
</evidence>
<accession>A0A835T848</accession>
<dbReference type="Proteomes" id="UP000650467">
    <property type="component" value="Unassembled WGS sequence"/>
</dbReference>
<feature type="compositionally biased region" description="Low complexity" evidence="1">
    <location>
        <begin position="1414"/>
        <end position="1427"/>
    </location>
</feature>
<keyword evidence="5" id="KW-1185">Reference proteome</keyword>
<feature type="signal peptide" evidence="2">
    <location>
        <begin position="1"/>
        <end position="22"/>
    </location>
</feature>
<feature type="region of interest" description="Disordered" evidence="1">
    <location>
        <begin position="822"/>
        <end position="878"/>
    </location>
</feature>
<feature type="compositionally biased region" description="Polar residues" evidence="1">
    <location>
        <begin position="768"/>
        <end position="777"/>
    </location>
</feature>
<dbReference type="GO" id="GO:0009190">
    <property type="term" value="P:cyclic nucleotide biosynthetic process"/>
    <property type="evidence" value="ECO:0007669"/>
    <property type="project" value="InterPro"/>
</dbReference>
<dbReference type="InterPro" id="IPR001054">
    <property type="entry name" value="A/G_cyclase"/>
</dbReference>
<dbReference type="SUPFAM" id="SSF55073">
    <property type="entry name" value="Nucleotide cyclase"/>
    <property type="match status" value="2"/>
</dbReference>
<reference evidence="4" key="1">
    <citation type="journal article" date="2020" name="bioRxiv">
        <title>Comparative genomics of Chlamydomonas.</title>
        <authorList>
            <person name="Craig R.J."/>
            <person name="Hasan A.R."/>
            <person name="Ness R.W."/>
            <person name="Keightley P.D."/>
        </authorList>
    </citation>
    <scope>NUCLEOTIDE SEQUENCE</scope>
    <source>
        <strain evidence="4">SAG 7.73</strain>
    </source>
</reference>
<feature type="chain" id="PRO_5032884262" description="Guanylate cyclase domain-containing protein" evidence="2">
    <location>
        <begin position="23"/>
        <end position="1606"/>
    </location>
</feature>
<feature type="region of interest" description="Disordered" evidence="1">
    <location>
        <begin position="894"/>
        <end position="925"/>
    </location>
</feature>
<dbReference type="EMBL" id="JAEHOC010000009">
    <property type="protein sequence ID" value="KAG2438812.1"/>
    <property type="molecule type" value="Genomic_DNA"/>
</dbReference>
<feature type="compositionally biased region" description="Polar residues" evidence="1">
    <location>
        <begin position="1000"/>
        <end position="1013"/>
    </location>
</feature>
<feature type="compositionally biased region" description="Gly residues" evidence="1">
    <location>
        <begin position="783"/>
        <end position="795"/>
    </location>
</feature>
<keyword evidence="2" id="KW-0732">Signal</keyword>
<feature type="region of interest" description="Disordered" evidence="1">
    <location>
        <begin position="768"/>
        <end position="801"/>
    </location>
</feature>
<gene>
    <name evidence="4" type="ORF">HXX76_005353</name>
</gene>
<feature type="domain" description="Guanylate cyclase" evidence="3">
    <location>
        <begin position="651"/>
        <end position="705"/>
    </location>
</feature>
<comment type="caution">
    <text evidence="4">The sequence shown here is derived from an EMBL/GenBank/DDBJ whole genome shotgun (WGS) entry which is preliminary data.</text>
</comment>
<dbReference type="PANTHER" id="PTHR43081">
    <property type="entry name" value="ADENYLATE CYCLASE, TERMINAL-DIFFERENTIATION SPECIFIC-RELATED"/>
    <property type="match status" value="1"/>
</dbReference>
<dbReference type="Gene3D" id="3.30.70.1230">
    <property type="entry name" value="Nucleotide cyclase"/>
    <property type="match status" value="4"/>
</dbReference>
<dbReference type="OrthoDB" id="542878at2759"/>
<protein>
    <recommendedName>
        <fullName evidence="3">Guanylate cyclase domain-containing protein</fullName>
    </recommendedName>
</protein>
<sequence length="1606" mass="164342">MRLGARVLLCILAALHINYVTAEDIAANASAVAVPAAGDVFVDAPCVWRAERSIALGCGLGDEGRLRAETAALVHACVNFADDPVLRRLRVIAGVARLYPELQRLSTQFSASTGIPTYFNFSSVIGGSITRIRAAVARPPPIVDTADTSGGVDAIIANPSLMPDVDQAGKLLDLSPLVATDGQLRWYEINSALREQMVVYGNKVVGIPVTTSPVFLFYHKPVFARDNLTVPVTWDQVLALAERYNGTDLNGDGVPDYGMCMTPSACFVDGTILTWVLGSFVQTRGASQGLFIDPETMSNLANTSALTAGLDVLRRLRRVGPRAGNCAVFEDEAYLEGRCLLSITTPTTFKAAYSPEKPARFAAMRGRMGMAPFPGSTRVLDRASGNLTDCDAARCPMARVITNDTSGVPRPVNQPTPSANVVVLINAQSTAKYQFYAYSLFSYLLSSQVLGTGPGGLMTDPRLETMPMRDIDLTADAAAAWVQAGYAAADVDAFFTAYRLALSNRNQNFEQKFPGNSNITTAAAIWTSVVTNASAPFLPPLSLAVGRIALTVAGVMAERGGPEAFAPAYRKTLSWQPPATQPPPAAAPAVNTEPESGSNTVTVAVAVAVPCGIALLAAVGIAVWAKRRLRHGSRGSIADAVKPPGAGPDTTLLVTDIQSSTSLWEHLDAGVMDRALSTHHAVMRKAIADWAGYESATEGDSFIVAFRSATEALMCALAAQQALLDAAWPQELLDAGPGRVPGLEAPELDPLAQVGAVLLSRKLAGTSSKSMRTTQLHASLPGPAGGLVGGGGSGPPRGLYSAASPLPRSLLSAGLLLRGGARRVSNKGSSNASPMLQPAASTEAVVPEDLGTERDVKPIANGPNMEGFGEDEDGEEDEELRVWDWSRNADGAPATVPDAAHSAGMKRPAAPQPVRGRTVSAGGSVSESSTQLVAAMSAGVASTGPGGIVRVSSGSRAGAFDKSLLQLISPSNASGASGPKTAMASAAAAATAGQLEPITPSESNQWDNRTATSGLEGDGWQTPAMSLLNKLRASVHLVYGREAPGGGAPGTDAIKRTFTSATNASLRDGGLPVATAGAPKAVTLFTGLRVRMGLHTGLPSKSDVSVNAASGRTQYSGEPLRWAKQVSDTAHGGMVMFGEATRQRLDADAMRAARPYVLYSGLHVVGKEAPTAAEIHLYTAYCSALLPRALVVRPLVTAAELRPGVLAAPVGHSIVVQVRVVGLDSLLSWNRDLTAEALRRLLKFACGLLPNTSAVGGVGGYVAVGGAGLLPPSAGGPGGSAAAAAAAAAAGPKGVGSGVAAAAAAAAGGAAGGSSGGGKLVIVFTDADAAVAWAAAVQRGLTSLEWPDGLLEHELCDEVWAPAPQGARAGYGYRAAPSAAGDRSAPAQALSPTHGTRASPPAAPTDALGLGRVSLASSSRRTGGSASHVAAGAPPDGAPTSSRSRIAAAVAAAVLTAGPEVPAFEPSPGSIAASARGMAPELGARERVSLFGGPADSSLAGRGGGGGTQETAFDDAATVTSVGASEAPLRLLYRGLRLRAAVACGPLKGGLVAGDVSGHVVYRGKAFTQLAKLMAKAKTGQIVATADLARTLPPFLAEELTIVDRL</sequence>
<evidence type="ECO:0000256" key="1">
    <source>
        <dbReference type="SAM" id="MobiDB-lite"/>
    </source>
</evidence>
<dbReference type="InterPro" id="IPR050697">
    <property type="entry name" value="Adenylyl/Guanylyl_Cyclase_3/4"/>
</dbReference>
<feature type="compositionally biased region" description="Acidic residues" evidence="1">
    <location>
        <begin position="868"/>
        <end position="878"/>
    </location>
</feature>
<evidence type="ECO:0000259" key="3">
    <source>
        <dbReference type="PROSITE" id="PS50125"/>
    </source>
</evidence>
<organism evidence="4 5">
    <name type="scientific">Chlamydomonas incerta</name>
    <dbReference type="NCBI Taxonomy" id="51695"/>
    <lineage>
        <taxon>Eukaryota</taxon>
        <taxon>Viridiplantae</taxon>
        <taxon>Chlorophyta</taxon>
        <taxon>core chlorophytes</taxon>
        <taxon>Chlorophyceae</taxon>
        <taxon>CS clade</taxon>
        <taxon>Chlamydomonadales</taxon>
        <taxon>Chlamydomonadaceae</taxon>
        <taxon>Chlamydomonas</taxon>
    </lineage>
</organism>
<feature type="region of interest" description="Disordered" evidence="1">
    <location>
        <begin position="985"/>
        <end position="1019"/>
    </location>
</feature>
<dbReference type="Gene3D" id="3.40.190.10">
    <property type="entry name" value="Periplasmic binding protein-like II"/>
    <property type="match status" value="1"/>
</dbReference>
<proteinExistence type="predicted"/>
<dbReference type="InterPro" id="IPR029787">
    <property type="entry name" value="Nucleotide_cyclase"/>
</dbReference>
<evidence type="ECO:0000313" key="4">
    <source>
        <dbReference type="EMBL" id="KAG2438812.1"/>
    </source>
</evidence>
<dbReference type="SUPFAM" id="SSF53850">
    <property type="entry name" value="Periplasmic binding protein-like II"/>
    <property type="match status" value="1"/>
</dbReference>
<dbReference type="PROSITE" id="PS50125">
    <property type="entry name" value="GUANYLATE_CYCLASE_2"/>
    <property type="match status" value="1"/>
</dbReference>
<dbReference type="PANTHER" id="PTHR43081:SF1">
    <property type="entry name" value="ADENYLATE CYCLASE, TERMINAL-DIFFERENTIATION SPECIFIC"/>
    <property type="match status" value="1"/>
</dbReference>
<evidence type="ECO:0000256" key="2">
    <source>
        <dbReference type="SAM" id="SignalP"/>
    </source>
</evidence>
<dbReference type="GO" id="GO:0035556">
    <property type="term" value="P:intracellular signal transduction"/>
    <property type="evidence" value="ECO:0007669"/>
    <property type="project" value="InterPro"/>
</dbReference>
<name>A0A835T848_CHLIN</name>